<sequence length="70" mass="7984">MRALRSRSVRALPPWLHPQIDGSASWWAIVEAKSKAIVGIAWVLLTTSREIMTQPCWSLITLLSYTMKEM</sequence>
<accession>A0A426YTH0</accession>
<proteinExistence type="predicted"/>
<protein>
    <submittedName>
        <fullName evidence="1">Uncharacterized protein</fullName>
    </submittedName>
</protein>
<evidence type="ECO:0000313" key="2">
    <source>
        <dbReference type="Proteomes" id="UP000287651"/>
    </source>
</evidence>
<dbReference type="Proteomes" id="UP000287651">
    <property type="component" value="Unassembled WGS sequence"/>
</dbReference>
<evidence type="ECO:0000313" key="1">
    <source>
        <dbReference type="EMBL" id="RRT55017.1"/>
    </source>
</evidence>
<dbReference type="AlphaFoldDB" id="A0A426YTH0"/>
<gene>
    <name evidence="1" type="ORF">B296_00016571</name>
</gene>
<reference evidence="1 2" key="1">
    <citation type="journal article" date="2014" name="Agronomy (Basel)">
        <title>A Draft Genome Sequence for Ensete ventricosum, the Drought-Tolerant Tree Against Hunger.</title>
        <authorList>
            <person name="Harrison J."/>
            <person name="Moore K.A."/>
            <person name="Paszkiewicz K."/>
            <person name="Jones T."/>
            <person name="Grant M."/>
            <person name="Ambacheew D."/>
            <person name="Muzemil S."/>
            <person name="Studholme D.J."/>
        </authorList>
    </citation>
    <scope>NUCLEOTIDE SEQUENCE [LARGE SCALE GENOMIC DNA]</scope>
</reference>
<name>A0A426YTH0_ENSVE</name>
<organism evidence="1 2">
    <name type="scientific">Ensete ventricosum</name>
    <name type="common">Abyssinian banana</name>
    <name type="synonym">Musa ensete</name>
    <dbReference type="NCBI Taxonomy" id="4639"/>
    <lineage>
        <taxon>Eukaryota</taxon>
        <taxon>Viridiplantae</taxon>
        <taxon>Streptophyta</taxon>
        <taxon>Embryophyta</taxon>
        <taxon>Tracheophyta</taxon>
        <taxon>Spermatophyta</taxon>
        <taxon>Magnoliopsida</taxon>
        <taxon>Liliopsida</taxon>
        <taxon>Zingiberales</taxon>
        <taxon>Musaceae</taxon>
        <taxon>Ensete</taxon>
    </lineage>
</organism>
<comment type="caution">
    <text evidence="1">The sequence shown here is derived from an EMBL/GenBank/DDBJ whole genome shotgun (WGS) entry which is preliminary data.</text>
</comment>
<dbReference type="EMBL" id="AMZH03010295">
    <property type="protein sequence ID" value="RRT55017.1"/>
    <property type="molecule type" value="Genomic_DNA"/>
</dbReference>